<evidence type="ECO:0000256" key="1">
    <source>
        <dbReference type="SAM" id="MobiDB-lite"/>
    </source>
</evidence>
<keyword evidence="4" id="KW-1185">Reference proteome</keyword>
<protein>
    <recommendedName>
        <fullName evidence="5">Secreted protein</fullName>
    </recommendedName>
</protein>
<comment type="caution">
    <text evidence="3">The sequence shown here is derived from an EMBL/GenBank/DDBJ whole genome shotgun (WGS) entry which is preliminary data.</text>
</comment>
<name>A0AA40DPI6_9PEZI</name>
<proteinExistence type="predicted"/>
<evidence type="ECO:0008006" key="5">
    <source>
        <dbReference type="Google" id="ProtNLM"/>
    </source>
</evidence>
<feature type="signal peptide" evidence="2">
    <location>
        <begin position="1"/>
        <end position="18"/>
    </location>
</feature>
<organism evidence="3 4">
    <name type="scientific">Lasiosphaeris hirsuta</name>
    <dbReference type="NCBI Taxonomy" id="260670"/>
    <lineage>
        <taxon>Eukaryota</taxon>
        <taxon>Fungi</taxon>
        <taxon>Dikarya</taxon>
        <taxon>Ascomycota</taxon>
        <taxon>Pezizomycotina</taxon>
        <taxon>Sordariomycetes</taxon>
        <taxon>Sordariomycetidae</taxon>
        <taxon>Sordariales</taxon>
        <taxon>Lasiosphaeriaceae</taxon>
        <taxon>Lasiosphaeris</taxon>
    </lineage>
</organism>
<sequence length="76" mass="8229">MRLFGVASLGFLVPGTLVSRPPVCLVQTFDALLRVRVWAALILPSTSWKQLGAGPKLMPTAGEEDRSMLHARGRPS</sequence>
<reference evidence="3" key="1">
    <citation type="submission" date="2023-06" db="EMBL/GenBank/DDBJ databases">
        <title>Genome-scale phylogeny and comparative genomics of the fungal order Sordariales.</title>
        <authorList>
            <consortium name="Lawrence Berkeley National Laboratory"/>
            <person name="Hensen N."/>
            <person name="Bonometti L."/>
            <person name="Westerberg I."/>
            <person name="Brannstrom I.O."/>
            <person name="Guillou S."/>
            <person name="Cros-Aarteil S."/>
            <person name="Calhoun S."/>
            <person name="Haridas S."/>
            <person name="Kuo A."/>
            <person name="Mondo S."/>
            <person name="Pangilinan J."/>
            <person name="Riley R."/>
            <person name="Labutti K."/>
            <person name="Andreopoulos B."/>
            <person name="Lipzen A."/>
            <person name="Chen C."/>
            <person name="Yanf M."/>
            <person name="Daum C."/>
            <person name="Ng V."/>
            <person name="Clum A."/>
            <person name="Steindorff A."/>
            <person name="Ohm R."/>
            <person name="Martin F."/>
            <person name="Silar P."/>
            <person name="Natvig D."/>
            <person name="Lalanne C."/>
            <person name="Gautier V."/>
            <person name="Ament-Velasquez S.L."/>
            <person name="Kruys A."/>
            <person name="Hutchinson M.I."/>
            <person name="Powell A.J."/>
            <person name="Barry K."/>
            <person name="Miller A.N."/>
            <person name="Grigoriev I.V."/>
            <person name="Debuchy R."/>
            <person name="Gladieux P."/>
            <person name="Thoren M.H."/>
            <person name="Johannesson H."/>
        </authorList>
    </citation>
    <scope>NUCLEOTIDE SEQUENCE</scope>
    <source>
        <strain evidence="3">SMH4607-1</strain>
    </source>
</reference>
<feature type="region of interest" description="Disordered" evidence="1">
    <location>
        <begin position="54"/>
        <end position="76"/>
    </location>
</feature>
<gene>
    <name evidence="3" type="ORF">B0H67DRAFT_584906</name>
</gene>
<dbReference type="AlphaFoldDB" id="A0AA40DPI6"/>
<evidence type="ECO:0000313" key="3">
    <source>
        <dbReference type="EMBL" id="KAK0711289.1"/>
    </source>
</evidence>
<dbReference type="EMBL" id="JAUKUA010000005">
    <property type="protein sequence ID" value="KAK0711289.1"/>
    <property type="molecule type" value="Genomic_DNA"/>
</dbReference>
<feature type="chain" id="PRO_5041313944" description="Secreted protein" evidence="2">
    <location>
        <begin position="19"/>
        <end position="76"/>
    </location>
</feature>
<keyword evidence="2" id="KW-0732">Signal</keyword>
<evidence type="ECO:0000256" key="2">
    <source>
        <dbReference type="SAM" id="SignalP"/>
    </source>
</evidence>
<accession>A0AA40DPI6</accession>
<dbReference type="Proteomes" id="UP001172102">
    <property type="component" value="Unassembled WGS sequence"/>
</dbReference>
<evidence type="ECO:0000313" key="4">
    <source>
        <dbReference type="Proteomes" id="UP001172102"/>
    </source>
</evidence>